<comment type="caution">
    <text evidence="1">The sequence shown here is derived from an EMBL/GenBank/DDBJ whole genome shotgun (WGS) entry which is preliminary data.</text>
</comment>
<keyword evidence="2" id="KW-1185">Reference proteome</keyword>
<gene>
    <name evidence="1" type="ORF">GCM10023187_31360</name>
</gene>
<name>A0ABP8KKT7_9BACT</name>
<evidence type="ECO:0000313" key="1">
    <source>
        <dbReference type="EMBL" id="GAA4408849.1"/>
    </source>
</evidence>
<accession>A0ABP8KKT7</accession>
<reference evidence="2" key="1">
    <citation type="journal article" date="2019" name="Int. J. Syst. Evol. Microbiol.">
        <title>The Global Catalogue of Microorganisms (GCM) 10K type strain sequencing project: providing services to taxonomists for standard genome sequencing and annotation.</title>
        <authorList>
            <consortium name="The Broad Institute Genomics Platform"/>
            <consortium name="The Broad Institute Genome Sequencing Center for Infectious Disease"/>
            <person name="Wu L."/>
            <person name="Ma J."/>
        </authorList>
    </citation>
    <scope>NUCLEOTIDE SEQUENCE [LARGE SCALE GENOMIC DNA]</scope>
    <source>
        <strain evidence="2">JCM 17925</strain>
    </source>
</reference>
<organism evidence="1 2">
    <name type="scientific">Nibrella viscosa</name>
    <dbReference type="NCBI Taxonomy" id="1084524"/>
    <lineage>
        <taxon>Bacteria</taxon>
        <taxon>Pseudomonadati</taxon>
        <taxon>Bacteroidota</taxon>
        <taxon>Cytophagia</taxon>
        <taxon>Cytophagales</taxon>
        <taxon>Spirosomataceae</taxon>
        <taxon>Nibrella</taxon>
    </lineage>
</organism>
<evidence type="ECO:0000313" key="2">
    <source>
        <dbReference type="Proteomes" id="UP001500936"/>
    </source>
</evidence>
<protein>
    <submittedName>
        <fullName evidence="1">Uncharacterized protein</fullName>
    </submittedName>
</protein>
<proteinExistence type="predicted"/>
<dbReference type="Proteomes" id="UP001500936">
    <property type="component" value="Unassembled WGS sequence"/>
</dbReference>
<sequence length="51" mass="5881">MDYQRIATTPMQATLGSPADEIKSAETAFSTEETGKQYPEILFRTIMYKRY</sequence>
<dbReference type="EMBL" id="BAABHB010000005">
    <property type="protein sequence ID" value="GAA4408849.1"/>
    <property type="molecule type" value="Genomic_DNA"/>
</dbReference>